<dbReference type="InterPro" id="IPR051138">
    <property type="entry name" value="PIM_Ser/Thr_kinase"/>
</dbReference>
<dbReference type="InterPro" id="IPR000719">
    <property type="entry name" value="Prot_kinase_dom"/>
</dbReference>
<feature type="compositionally biased region" description="Polar residues" evidence="10">
    <location>
        <begin position="67"/>
        <end position="84"/>
    </location>
</feature>
<dbReference type="Pfam" id="PF00069">
    <property type="entry name" value="Pkinase"/>
    <property type="match status" value="1"/>
</dbReference>
<dbReference type="InterPro" id="IPR011009">
    <property type="entry name" value="Kinase-like_dom_sf"/>
</dbReference>
<evidence type="ECO:0000256" key="4">
    <source>
        <dbReference type="ARBA" id="ARBA00022679"/>
    </source>
</evidence>
<proteinExistence type="inferred from homology"/>
<comment type="catalytic activity">
    <reaction evidence="8">
        <text>L-threonyl-[protein] + ATP = O-phospho-L-threonyl-[protein] + ADP + H(+)</text>
        <dbReference type="Rhea" id="RHEA:46608"/>
        <dbReference type="Rhea" id="RHEA-COMP:11060"/>
        <dbReference type="Rhea" id="RHEA-COMP:11605"/>
        <dbReference type="ChEBI" id="CHEBI:15378"/>
        <dbReference type="ChEBI" id="CHEBI:30013"/>
        <dbReference type="ChEBI" id="CHEBI:30616"/>
        <dbReference type="ChEBI" id="CHEBI:61977"/>
        <dbReference type="ChEBI" id="CHEBI:456216"/>
        <dbReference type="EC" id="2.7.11.1"/>
    </reaction>
</comment>
<evidence type="ECO:0000313" key="12">
    <source>
        <dbReference type="EMBL" id="KAI2658540.1"/>
    </source>
</evidence>
<accession>A0ABQ8M6M1</accession>
<dbReference type="EC" id="2.7.11.1" evidence="2"/>
<dbReference type="Gene3D" id="1.10.510.10">
    <property type="entry name" value="Transferase(Phosphotransferase) domain 1"/>
    <property type="match status" value="1"/>
</dbReference>
<dbReference type="Proteomes" id="UP000830375">
    <property type="component" value="Unassembled WGS sequence"/>
</dbReference>
<feature type="compositionally biased region" description="Polar residues" evidence="10">
    <location>
        <begin position="17"/>
        <end position="27"/>
    </location>
</feature>
<protein>
    <recommendedName>
        <fullName evidence="2">non-specific serine/threonine protein kinase</fullName>
        <ecNumber evidence="2">2.7.11.1</ecNumber>
    </recommendedName>
</protein>
<dbReference type="PANTHER" id="PTHR22984">
    <property type="entry name" value="SERINE/THREONINE-PROTEIN KINASE PIM"/>
    <property type="match status" value="1"/>
</dbReference>
<evidence type="ECO:0000256" key="7">
    <source>
        <dbReference type="ARBA" id="ARBA00022840"/>
    </source>
</evidence>
<evidence type="ECO:0000313" key="13">
    <source>
        <dbReference type="Proteomes" id="UP000830375"/>
    </source>
</evidence>
<evidence type="ECO:0000259" key="11">
    <source>
        <dbReference type="SMART" id="SM00220"/>
    </source>
</evidence>
<evidence type="ECO:0000256" key="9">
    <source>
        <dbReference type="ARBA" id="ARBA00048679"/>
    </source>
</evidence>
<evidence type="ECO:0000256" key="6">
    <source>
        <dbReference type="ARBA" id="ARBA00022777"/>
    </source>
</evidence>
<keyword evidence="7" id="KW-0067">ATP-binding</keyword>
<reference evidence="12 13" key="1">
    <citation type="submission" date="2022-01" db="EMBL/GenBank/DDBJ databases">
        <title>A high-quality chromosome-level genome assembly of rohu carp, Labeo rohita.</title>
        <authorList>
            <person name="Arick M.A. II"/>
            <person name="Hsu C.-Y."/>
            <person name="Magbanua Z."/>
            <person name="Pechanova O."/>
            <person name="Grover C."/>
            <person name="Miller E."/>
            <person name="Thrash A."/>
            <person name="Ezzel L."/>
            <person name="Alam S."/>
            <person name="Benzie J."/>
            <person name="Hamilton M."/>
            <person name="Karsi A."/>
            <person name="Lawrence M.L."/>
            <person name="Peterson D.G."/>
        </authorList>
    </citation>
    <scope>NUCLEOTIDE SEQUENCE [LARGE SCALE GENOMIC DNA]</scope>
    <source>
        <strain evidence="13">BAU-BD-2019</strain>
        <tissue evidence="12">Blood</tissue>
    </source>
</reference>
<comment type="catalytic activity">
    <reaction evidence="9">
        <text>L-seryl-[protein] + ATP = O-phospho-L-seryl-[protein] + ADP + H(+)</text>
        <dbReference type="Rhea" id="RHEA:17989"/>
        <dbReference type="Rhea" id="RHEA-COMP:9863"/>
        <dbReference type="Rhea" id="RHEA-COMP:11604"/>
        <dbReference type="ChEBI" id="CHEBI:15378"/>
        <dbReference type="ChEBI" id="CHEBI:29999"/>
        <dbReference type="ChEBI" id="CHEBI:30616"/>
        <dbReference type="ChEBI" id="CHEBI:83421"/>
        <dbReference type="ChEBI" id="CHEBI:456216"/>
        <dbReference type="EC" id="2.7.11.1"/>
    </reaction>
</comment>
<keyword evidence="6 12" id="KW-0418">Kinase</keyword>
<dbReference type="PANTHER" id="PTHR22984:SF11">
    <property type="entry name" value="AURORA KINASE-RELATED"/>
    <property type="match status" value="1"/>
</dbReference>
<dbReference type="EMBL" id="JACTAM010000012">
    <property type="protein sequence ID" value="KAI2658540.1"/>
    <property type="molecule type" value="Genomic_DNA"/>
</dbReference>
<sequence length="345" mass="39142">MALKRKCSSIQVYDVYSNTSPTSSTRAAKNHQPISVAEEKEMSVRKRRRVDSLERLPFLRFSDRISISGQGQKSTKSPTSSNNEAENHQPVSAGEANEMPMRKKKRMDSFEKVHSVCLSEWNHSSGLNHAVEDQTIAPKYERQAEDQNSLQHYGLQQILSSGLEVLPPADKQSQSLPAPVHHSPVNPELGYNKVDVRAEDDILSWYEVGKLLGEGGYGSVYEGKRLALKFHRSFSCWTERTRLLPPEYYMEGKYHGRPATVWSLGVLLFRLVCGHFPKARDMEMINDDFRWEPGLSKECCHLIQSLLQQDPSQWLDLGEIIFHKWFKADIGGRSLQVLVASGTLV</sequence>
<feature type="region of interest" description="Disordered" evidence="10">
    <location>
        <begin position="17"/>
        <end position="48"/>
    </location>
</feature>
<evidence type="ECO:0000256" key="5">
    <source>
        <dbReference type="ARBA" id="ARBA00022741"/>
    </source>
</evidence>
<keyword evidence="3" id="KW-0723">Serine/threonine-protein kinase</keyword>
<feature type="compositionally biased region" description="Basic and acidic residues" evidence="10">
    <location>
        <begin position="37"/>
        <end position="48"/>
    </location>
</feature>
<evidence type="ECO:0000256" key="8">
    <source>
        <dbReference type="ARBA" id="ARBA00047899"/>
    </source>
</evidence>
<evidence type="ECO:0000256" key="10">
    <source>
        <dbReference type="SAM" id="MobiDB-lite"/>
    </source>
</evidence>
<feature type="region of interest" description="Disordered" evidence="10">
    <location>
        <begin position="67"/>
        <end position="104"/>
    </location>
</feature>
<feature type="domain" description="Protein kinase" evidence="11">
    <location>
        <begin position="206"/>
        <end position="326"/>
    </location>
</feature>
<dbReference type="GO" id="GO:0016301">
    <property type="term" value="F:kinase activity"/>
    <property type="evidence" value="ECO:0007669"/>
    <property type="project" value="UniProtKB-KW"/>
</dbReference>
<dbReference type="SUPFAM" id="SSF56112">
    <property type="entry name" value="Protein kinase-like (PK-like)"/>
    <property type="match status" value="1"/>
</dbReference>
<comment type="caution">
    <text evidence="12">The sequence shown here is derived from an EMBL/GenBank/DDBJ whole genome shotgun (WGS) entry which is preliminary data.</text>
</comment>
<keyword evidence="13" id="KW-1185">Reference proteome</keyword>
<gene>
    <name evidence="12" type="ORF">H4Q32_016631</name>
</gene>
<dbReference type="Gene3D" id="3.30.200.20">
    <property type="entry name" value="Phosphorylase Kinase, domain 1"/>
    <property type="match status" value="1"/>
</dbReference>
<comment type="similarity">
    <text evidence="1">Belongs to the protein kinase superfamily. CAMK Ser/Thr protein kinase family. PIM subfamily.</text>
</comment>
<keyword evidence="4" id="KW-0808">Transferase</keyword>
<name>A0ABQ8M6M1_LABRO</name>
<evidence type="ECO:0000256" key="3">
    <source>
        <dbReference type="ARBA" id="ARBA00022527"/>
    </source>
</evidence>
<evidence type="ECO:0000256" key="2">
    <source>
        <dbReference type="ARBA" id="ARBA00012513"/>
    </source>
</evidence>
<organism evidence="12 13">
    <name type="scientific">Labeo rohita</name>
    <name type="common">Indian major carp</name>
    <name type="synonym">Cyprinus rohita</name>
    <dbReference type="NCBI Taxonomy" id="84645"/>
    <lineage>
        <taxon>Eukaryota</taxon>
        <taxon>Metazoa</taxon>
        <taxon>Chordata</taxon>
        <taxon>Craniata</taxon>
        <taxon>Vertebrata</taxon>
        <taxon>Euteleostomi</taxon>
        <taxon>Actinopterygii</taxon>
        <taxon>Neopterygii</taxon>
        <taxon>Teleostei</taxon>
        <taxon>Ostariophysi</taxon>
        <taxon>Cypriniformes</taxon>
        <taxon>Cyprinidae</taxon>
        <taxon>Labeoninae</taxon>
        <taxon>Labeonini</taxon>
        <taxon>Labeo</taxon>
    </lineage>
</organism>
<dbReference type="SMART" id="SM00220">
    <property type="entry name" value="S_TKc"/>
    <property type="match status" value="1"/>
</dbReference>
<keyword evidence="5" id="KW-0547">Nucleotide-binding</keyword>
<evidence type="ECO:0000256" key="1">
    <source>
        <dbReference type="ARBA" id="ARBA00005505"/>
    </source>
</evidence>